<evidence type="ECO:0000313" key="2">
    <source>
        <dbReference type="EMBL" id="KAF0906574.1"/>
    </source>
</evidence>
<accession>A0A6G1D375</accession>
<evidence type="ECO:0000256" key="1">
    <source>
        <dbReference type="SAM" id="MobiDB-lite"/>
    </source>
</evidence>
<feature type="region of interest" description="Disordered" evidence="1">
    <location>
        <begin position="24"/>
        <end position="53"/>
    </location>
</feature>
<sequence length="67" mass="7510">MSIARHSRICARACRNFAWRRSVRPLHGPTSGLRPLHPAAAAAPEESAPSNPSDMRLQQLQVMRQQH</sequence>
<comment type="caution">
    <text evidence="2">The sequence shown here is derived from an EMBL/GenBank/DDBJ whole genome shotgun (WGS) entry which is preliminary data.</text>
</comment>
<dbReference type="AlphaFoldDB" id="A0A6G1D375"/>
<proteinExistence type="predicted"/>
<name>A0A6G1D375_9ORYZ</name>
<protein>
    <submittedName>
        <fullName evidence="2">Uncharacterized protein</fullName>
    </submittedName>
</protein>
<dbReference type="Proteomes" id="UP000479710">
    <property type="component" value="Unassembled WGS sequence"/>
</dbReference>
<keyword evidence="3" id="KW-1185">Reference proteome</keyword>
<reference evidence="2 3" key="1">
    <citation type="submission" date="2019-11" db="EMBL/GenBank/DDBJ databases">
        <title>Whole genome sequence of Oryza granulata.</title>
        <authorList>
            <person name="Li W."/>
        </authorList>
    </citation>
    <scope>NUCLEOTIDE SEQUENCE [LARGE SCALE GENOMIC DNA]</scope>
    <source>
        <strain evidence="3">cv. Menghai</strain>
        <tissue evidence="2">Leaf</tissue>
    </source>
</reference>
<organism evidence="2 3">
    <name type="scientific">Oryza meyeriana var. granulata</name>
    <dbReference type="NCBI Taxonomy" id="110450"/>
    <lineage>
        <taxon>Eukaryota</taxon>
        <taxon>Viridiplantae</taxon>
        <taxon>Streptophyta</taxon>
        <taxon>Embryophyta</taxon>
        <taxon>Tracheophyta</taxon>
        <taxon>Spermatophyta</taxon>
        <taxon>Magnoliopsida</taxon>
        <taxon>Liliopsida</taxon>
        <taxon>Poales</taxon>
        <taxon>Poaceae</taxon>
        <taxon>BOP clade</taxon>
        <taxon>Oryzoideae</taxon>
        <taxon>Oryzeae</taxon>
        <taxon>Oryzinae</taxon>
        <taxon>Oryza</taxon>
        <taxon>Oryza meyeriana</taxon>
    </lineage>
</organism>
<evidence type="ECO:0000313" key="3">
    <source>
        <dbReference type="Proteomes" id="UP000479710"/>
    </source>
</evidence>
<dbReference type="EMBL" id="SPHZ02000007">
    <property type="protein sequence ID" value="KAF0906574.1"/>
    <property type="molecule type" value="Genomic_DNA"/>
</dbReference>
<gene>
    <name evidence="2" type="ORF">E2562_012027</name>
</gene>
<feature type="compositionally biased region" description="Low complexity" evidence="1">
    <location>
        <begin position="38"/>
        <end position="53"/>
    </location>
</feature>